<feature type="non-terminal residue" evidence="9">
    <location>
        <position position="139"/>
    </location>
</feature>
<comment type="caution">
    <text evidence="9">The sequence shown here is derived from an EMBL/GenBank/DDBJ whole genome shotgun (WGS) entry which is preliminary data.</text>
</comment>
<dbReference type="Gene3D" id="3.30.1060.10">
    <property type="entry name" value="Peptide methionine sulphoxide reductase MsrA"/>
    <property type="match status" value="1"/>
</dbReference>
<protein>
    <recommendedName>
        <fullName evidence="2">peptide-methionine (S)-S-oxide reductase</fullName>
        <ecNumber evidence="2">1.8.4.11</ecNumber>
    </recommendedName>
    <alternativeName>
        <fullName evidence="5">Peptide-methionine (S)-S-oxide reductase</fullName>
    </alternativeName>
    <alternativeName>
        <fullName evidence="4">Protein-methionine-S-oxide reductase</fullName>
    </alternativeName>
</protein>
<dbReference type="InParanoid" id="A0A5J5EED2"/>
<evidence type="ECO:0000256" key="3">
    <source>
        <dbReference type="ARBA" id="ARBA00023002"/>
    </source>
</evidence>
<dbReference type="EC" id="1.8.4.11" evidence="2"/>
<reference evidence="9 10" key="1">
    <citation type="submission" date="2019-09" db="EMBL/GenBank/DDBJ databases">
        <title>Draft genome of the ectomycorrhizal ascomycete Sphaerosporella brunnea.</title>
        <authorList>
            <consortium name="DOE Joint Genome Institute"/>
            <person name="Benucci G.M."/>
            <person name="Marozzi G."/>
            <person name="Antonielli L."/>
            <person name="Sanchez S."/>
            <person name="Marco P."/>
            <person name="Wang X."/>
            <person name="Falini L.B."/>
            <person name="Barry K."/>
            <person name="Haridas S."/>
            <person name="Lipzen A."/>
            <person name="Labutti K."/>
            <person name="Grigoriev I.V."/>
            <person name="Murat C."/>
            <person name="Martin F."/>
            <person name="Albertini E."/>
            <person name="Donnini D."/>
            <person name="Bonito G."/>
        </authorList>
    </citation>
    <scope>NUCLEOTIDE SEQUENCE [LARGE SCALE GENOMIC DNA]</scope>
    <source>
        <strain evidence="9 10">Sb_GMNB300</strain>
    </source>
</reference>
<dbReference type="OrthoDB" id="77405at2759"/>
<keyword evidence="3" id="KW-0560">Oxidoreductase</keyword>
<name>A0A5J5EED2_9PEZI</name>
<evidence type="ECO:0000256" key="6">
    <source>
        <dbReference type="ARBA" id="ARBA00047806"/>
    </source>
</evidence>
<comment type="catalytic activity">
    <reaction evidence="7">
        <text>[thioredoxin]-disulfide + L-methionine + H2O = L-methionine (S)-S-oxide + [thioredoxin]-dithiol</text>
        <dbReference type="Rhea" id="RHEA:19993"/>
        <dbReference type="Rhea" id="RHEA-COMP:10698"/>
        <dbReference type="Rhea" id="RHEA-COMP:10700"/>
        <dbReference type="ChEBI" id="CHEBI:15377"/>
        <dbReference type="ChEBI" id="CHEBI:29950"/>
        <dbReference type="ChEBI" id="CHEBI:50058"/>
        <dbReference type="ChEBI" id="CHEBI:57844"/>
        <dbReference type="ChEBI" id="CHEBI:58772"/>
        <dbReference type="EC" id="1.8.4.11"/>
    </reaction>
</comment>
<evidence type="ECO:0000256" key="4">
    <source>
        <dbReference type="ARBA" id="ARBA00030273"/>
    </source>
</evidence>
<evidence type="ECO:0000313" key="9">
    <source>
        <dbReference type="EMBL" id="KAA8893397.1"/>
    </source>
</evidence>
<dbReference type="SUPFAM" id="SSF55068">
    <property type="entry name" value="Peptide methionine sulfoxide reductase"/>
    <property type="match status" value="1"/>
</dbReference>
<dbReference type="InterPro" id="IPR050162">
    <property type="entry name" value="MsrA_MetSO_reductase"/>
</dbReference>
<dbReference type="GO" id="GO:0008113">
    <property type="term" value="F:peptide-methionine (S)-S-oxide reductase activity"/>
    <property type="evidence" value="ECO:0007669"/>
    <property type="project" value="UniProtKB-EC"/>
</dbReference>
<dbReference type="PANTHER" id="PTHR42799">
    <property type="entry name" value="MITOCHONDRIAL PEPTIDE METHIONINE SULFOXIDE REDUCTASE"/>
    <property type="match status" value="1"/>
</dbReference>
<dbReference type="AlphaFoldDB" id="A0A5J5EED2"/>
<evidence type="ECO:0000256" key="1">
    <source>
        <dbReference type="ARBA" id="ARBA00005591"/>
    </source>
</evidence>
<dbReference type="InterPro" id="IPR036509">
    <property type="entry name" value="Met_Sox_Rdtase_MsrA_sf"/>
</dbReference>
<feature type="domain" description="Peptide methionine sulphoxide reductase MsrA" evidence="8">
    <location>
        <begin position="1"/>
        <end position="138"/>
    </location>
</feature>
<dbReference type="PANTHER" id="PTHR42799:SF2">
    <property type="entry name" value="MITOCHONDRIAL PEPTIDE METHIONINE SULFOXIDE REDUCTASE"/>
    <property type="match status" value="1"/>
</dbReference>
<dbReference type="EMBL" id="VXIS01000449">
    <property type="protein sequence ID" value="KAA8893397.1"/>
    <property type="molecule type" value="Genomic_DNA"/>
</dbReference>
<comment type="similarity">
    <text evidence="1">Belongs to the MsrA Met sulfoxide reductase family.</text>
</comment>
<gene>
    <name evidence="9" type="ORF">FN846DRAFT_753320</name>
</gene>
<evidence type="ECO:0000313" key="10">
    <source>
        <dbReference type="Proteomes" id="UP000326924"/>
    </source>
</evidence>
<dbReference type="InterPro" id="IPR002569">
    <property type="entry name" value="Met_Sox_Rdtase_MsrA_dom"/>
</dbReference>
<keyword evidence="10" id="KW-1185">Reference proteome</keyword>
<dbReference type="GO" id="GO:0005737">
    <property type="term" value="C:cytoplasm"/>
    <property type="evidence" value="ECO:0007669"/>
    <property type="project" value="TreeGrafter"/>
</dbReference>
<proteinExistence type="inferred from homology"/>
<dbReference type="GO" id="GO:0034599">
    <property type="term" value="P:cellular response to oxidative stress"/>
    <property type="evidence" value="ECO:0007669"/>
    <property type="project" value="TreeGrafter"/>
</dbReference>
<dbReference type="Proteomes" id="UP000326924">
    <property type="component" value="Unassembled WGS sequence"/>
</dbReference>
<organism evidence="9 10">
    <name type="scientific">Sphaerosporella brunnea</name>
    <dbReference type="NCBI Taxonomy" id="1250544"/>
    <lineage>
        <taxon>Eukaryota</taxon>
        <taxon>Fungi</taxon>
        <taxon>Dikarya</taxon>
        <taxon>Ascomycota</taxon>
        <taxon>Pezizomycotina</taxon>
        <taxon>Pezizomycetes</taxon>
        <taxon>Pezizales</taxon>
        <taxon>Pyronemataceae</taxon>
        <taxon>Sphaerosporella</taxon>
    </lineage>
</organism>
<feature type="non-terminal residue" evidence="9">
    <location>
        <position position="1"/>
    </location>
</feature>
<sequence length="139" mass="16154">CFRVLHNHFWDEFDGKGLIDTRIGYCGCDMDYQGCTGIHGPSKSVQLLYDPEKIEYGQILEFIFCWHDPTYTTANRHGPDMGNSYRGAIFTHGPRQEEKAKETRDLVQKLCKSPMTTQIIPVGQWFDVEEYHQLYLNQS</sequence>
<dbReference type="Pfam" id="PF01625">
    <property type="entry name" value="PMSR"/>
    <property type="match status" value="1"/>
</dbReference>
<evidence type="ECO:0000256" key="7">
    <source>
        <dbReference type="ARBA" id="ARBA00048782"/>
    </source>
</evidence>
<evidence type="ECO:0000256" key="2">
    <source>
        <dbReference type="ARBA" id="ARBA00012502"/>
    </source>
</evidence>
<evidence type="ECO:0000256" key="5">
    <source>
        <dbReference type="ARBA" id="ARBA00030643"/>
    </source>
</evidence>
<comment type="catalytic activity">
    <reaction evidence="6">
        <text>L-methionyl-[protein] + [thioredoxin]-disulfide + H2O = L-methionyl-(S)-S-oxide-[protein] + [thioredoxin]-dithiol</text>
        <dbReference type="Rhea" id="RHEA:14217"/>
        <dbReference type="Rhea" id="RHEA-COMP:10698"/>
        <dbReference type="Rhea" id="RHEA-COMP:10700"/>
        <dbReference type="Rhea" id="RHEA-COMP:12313"/>
        <dbReference type="Rhea" id="RHEA-COMP:12315"/>
        <dbReference type="ChEBI" id="CHEBI:15377"/>
        <dbReference type="ChEBI" id="CHEBI:16044"/>
        <dbReference type="ChEBI" id="CHEBI:29950"/>
        <dbReference type="ChEBI" id="CHEBI:44120"/>
        <dbReference type="ChEBI" id="CHEBI:50058"/>
        <dbReference type="EC" id="1.8.4.11"/>
    </reaction>
</comment>
<accession>A0A5J5EED2</accession>
<evidence type="ECO:0000259" key="8">
    <source>
        <dbReference type="Pfam" id="PF01625"/>
    </source>
</evidence>